<evidence type="ECO:0000256" key="7">
    <source>
        <dbReference type="SAM" id="Phobius"/>
    </source>
</evidence>
<feature type="domain" description="Teneurin-like YD-shell" evidence="9">
    <location>
        <begin position="2011"/>
        <end position="2125"/>
    </location>
</feature>
<evidence type="ECO:0000259" key="8">
    <source>
        <dbReference type="Pfam" id="PF12256"/>
    </source>
</evidence>
<keyword evidence="7" id="KW-1133">Transmembrane helix</keyword>
<keyword evidence="2" id="KW-0964">Secreted</keyword>
<dbReference type="InterPro" id="IPR006530">
    <property type="entry name" value="YD"/>
</dbReference>
<feature type="domain" description="Insecticide toxin TcdB middle/N-terminal" evidence="8">
    <location>
        <begin position="832"/>
        <end position="980"/>
    </location>
</feature>
<feature type="transmembrane region" description="Helical" evidence="7">
    <location>
        <begin position="2165"/>
        <end position="2183"/>
    </location>
</feature>
<dbReference type="InterPro" id="IPR028994">
    <property type="entry name" value="Integrin_alpha_N"/>
</dbReference>
<evidence type="ECO:0000256" key="4">
    <source>
        <dbReference type="ARBA" id="ARBA00022737"/>
    </source>
</evidence>
<feature type="transmembrane region" description="Helical" evidence="7">
    <location>
        <begin position="2141"/>
        <end position="2158"/>
    </location>
</feature>
<evidence type="ECO:0000256" key="2">
    <source>
        <dbReference type="ARBA" id="ARBA00022525"/>
    </source>
</evidence>
<dbReference type="EMBL" id="RFLY01000021">
    <property type="protein sequence ID" value="RMH88121.1"/>
    <property type="molecule type" value="Genomic_DNA"/>
</dbReference>
<dbReference type="NCBIfam" id="TIGR01643">
    <property type="entry name" value="YD_repeat_2x"/>
    <property type="match status" value="3"/>
</dbReference>
<organism evidence="10 11">
    <name type="scientific">Solilutibacter pythonis</name>
    <dbReference type="NCBI Taxonomy" id="2483112"/>
    <lineage>
        <taxon>Bacteria</taxon>
        <taxon>Pseudomonadati</taxon>
        <taxon>Pseudomonadota</taxon>
        <taxon>Gammaproteobacteria</taxon>
        <taxon>Lysobacterales</taxon>
        <taxon>Lysobacteraceae</taxon>
        <taxon>Solilutibacter</taxon>
    </lineage>
</organism>
<dbReference type="SUPFAM" id="SSF69318">
    <property type="entry name" value="Integrin alpha N-terminal domain"/>
    <property type="match status" value="1"/>
</dbReference>
<dbReference type="InterPro" id="IPR050708">
    <property type="entry name" value="T6SS_VgrG/RHS"/>
</dbReference>
<keyword evidence="7" id="KW-0472">Membrane</keyword>
<dbReference type="Proteomes" id="UP000275012">
    <property type="component" value="Unassembled WGS sequence"/>
</dbReference>
<keyword evidence="5" id="KW-0843">Virulence</keyword>
<feature type="region of interest" description="Disordered" evidence="6">
    <location>
        <begin position="1833"/>
        <end position="1886"/>
    </location>
</feature>
<keyword evidence="11" id="KW-1185">Reference proteome</keyword>
<dbReference type="OrthoDB" id="6904246at2"/>
<dbReference type="PANTHER" id="PTHR32305">
    <property type="match status" value="1"/>
</dbReference>
<reference evidence="10 11" key="1">
    <citation type="submission" date="2018-10" db="EMBL/GenBank/DDBJ databases">
        <title>Proposal of Lysobacter pythonis sp. nov. isolated from royal pythons (Python regius).</title>
        <authorList>
            <person name="Hans-Juergen B."/>
            <person name="Huptas C."/>
            <person name="Sandra B."/>
            <person name="Igor L."/>
            <person name="Joachim S."/>
            <person name="Siegfried S."/>
            <person name="Mareike W."/>
            <person name="Peter K."/>
        </authorList>
    </citation>
    <scope>NUCLEOTIDE SEQUENCE [LARGE SCALE GENOMIC DNA]</scope>
    <source>
        <strain evidence="10 11">4284/11</strain>
    </source>
</reference>
<evidence type="ECO:0000259" key="9">
    <source>
        <dbReference type="Pfam" id="PF25023"/>
    </source>
</evidence>
<dbReference type="Pfam" id="PF13517">
    <property type="entry name" value="FG-GAP_3"/>
    <property type="match status" value="2"/>
</dbReference>
<keyword evidence="7" id="KW-0812">Transmembrane</keyword>
<sequence length="2474" mass="263366">MGWRLRRGGTPLPVWGLGALLVGGALAALAGLADPGGGPPAPVIGPDVASDTVAATAAAFRVDASGAATYSVALYAVPGTAGVSPRLSLAYSSQGGAGPLGKGWSIAGLSAISRCRMTREAGDFIVDGQPVDGRPAPVNFSATDRYCLDGQRLIPAQANGAACPAIGGMAVRNLRTEIESFQRVCAYTPDGGSGVAFFTVDRQDGSRGWYGDRDQAGAANRPDGYFNSTAPGKEAFALSWAQTRFEDSTGNYIDFHYLKNPAGAGLGEHLIHEVRYTGKRVLAGQGGAAQAPYAKLRFNYSARPAEQWGQGYASGGLLAQTRRLDSIVSCASGGAGDCALDAQARFYPLSYGPSDSGSPLENLKQLQECRDSTRAVCLPATRFTWSTARYGLSTYEGLPDLPTGSGRKFEGFKMGDVDGDGIQDIVYLKDGSRGDTCPTEHIIVLYGTLGAGGTLSYQDSSPICTPAELMSARGHGSWKLLDYDGDGRDDLLVSDVQGQPWRVYRSQGRAGNANFIPTNVIAGLTPAIPSYDGPSDQLQLADLNGDGLSDVVYPRDGGLKARLMERGPQGFGWGAERMVDVGRLSALNDPVCLDPNTQCFGGMISTPVTQTGFVQKADFNGDSASDLMMGTRIDVRRYRQGMPGCNVLPLSPGRAPRPLGGSAGTGVTWLGYLSEAARAAASGARSPQALDRDCVERFIIDTLHAMVVSDIQPDKITLAPYADLRVTGGLTQIEYVDFNGDGLTDLAYRQAGAWHARLNTGAGLLPATPLPAQGNLDKLRFADLNGDGRTDLLHTVGGTRYHVSPALPAGGFGTPYALQAGEVVGENDLPIFADVDGDGHLDYLRLSLGGSRGIPVALYRASARHAPRDVITRFTNGFGAETDLHYASLTQQAVYRRASHSRNTLDWGRGSAVHDLFVPSYVVARASSSAPQAGAPEAKATVHYRYANARMQAGGRGFLGFEEIVTIDPNPSGGYVTTQTRYAQSFPFVGVPLSTVKRAVSGGTYAVPDCLNGRIDQRCFLAAGTPFAAPAGEWFSSNDQGWEADGEMAGPAVQPFAAGIQAPLHVRTLSSHERLRDPFTGEITRAVLTAFTYGAHGHTLSTQVDTMTGEGVLQQRVSTHNTYADDPGRWRLGRLTQSTVRQQRYMPDRPAIVRTSRFAYDMGAAATGQLLEERAMAGAGADQELVKRYTLDAYGNRLRSSTCSTDITACDGVGVAFQPDNPQSIHRTGRVAYDAQGRYPVTTYESFWSGAGTVEKPTQQVVSRNLFGEVTHAYDAHGRDSLAVPGTFGRTYYTWQETVPGSAPGDPAGGVSSTTRYRWCGPGGVDCPAGARFREQVRGDGAPGQWTYFDRLGRPVLKATESFNAGVPGQDVSAVCTTYAANGQPVGVSHPFFLPGVAGGDGPNGLAGVCTAPARQWTTTTYDLLGRVVRVETPDVGATTTTTTRYQGRVTFGTDPRGNLTRQTRNAMGELVETEDANGLTTRYTYHADGAPYGVTRNAGRGEIQNTFHYDTAGRKTRQEDPDSGVTTFAYNALGELIAQQDAEGYRGERWYDARGRVWRARSLRPDGAVETQAAYGFDTGAHALGQPVSETISGGYAAWAGQTGLGVAFERHYQYDPLGRPQASRTRIDGADYPAQTRYDRFGRPWKVQDASGRWAKTQYGLRGHPAAVCESGEADTAAACPADGSTYTRTLSTDARGQVLHERRGNQTRLEVKRSYWAETGRLSTLCAGESDCQLVSEHYGWDGLGNLTTQRKERRYTETFEYDRLNRLVRGTRVMANGVQVNQETQRYEYDQLGNLCRKVGGGEALTYQYGGPAGCGLGGANSGAGGVGAGGSPGGGVTLPPGEEDPLRPWIPGRPRPGPPDPDEPGWRDFLLDPNKPPPPLPPDFVPPSPPVVTRPAIAPSNARGAHQVSVVNGVTYQYDRRGNQTDKTTGRAEDSRRVRYNAANQAYEARTGNGQTTRFWYGSDGQRYKREDGARRTLYLGNVEIVTEGGRVTLKRIVAGVALQLIVGQQASTYYQFHDRLGSLIRLTDAAGTVLGQMDFQGFGGRRHPDTLRDDRAPNTRLSTRGYTGHEMIDGALGLIHMNARMFDPQLGRFLQVDPVVQAPENAQSWNAYTYVFNNPYAYTDPTGMIGVKERQWLAVIFTVVAAIFFPAAAPTIAKFGYAVAAGAIAGGIATGSWQGAAYGAFSAALFYGIGSYFEYARWAQATETSNAFGSGLSWGGYGAKTLAHGVAGGVMSQLQGGKFGDGFASAGVVQAFSPAIDRIPGNGASGSAARVAAAALVGGTASAASGGKFANGAATAAFSRAFNDEVHTRNKNTVTEIPGPGSIFRTRKMAVESADNYLTDISGGRLKEFLFGSGYVASVFEVEGGYSYVAVPTLTGTPPVSLRGLGGAGVVFKSSHYASRLQAAGLDVVRTEMVVAREVARISRDMQAGANVVGRIRVNGVAVEYRMKVLNNGTVNVGTIFPVR</sequence>
<evidence type="ECO:0000256" key="1">
    <source>
        <dbReference type="ARBA" id="ARBA00004613"/>
    </source>
</evidence>
<comment type="caution">
    <text evidence="10">The sequence shown here is derived from an EMBL/GenBank/DDBJ whole genome shotgun (WGS) entry which is preliminary data.</text>
</comment>
<dbReference type="InterPro" id="IPR013517">
    <property type="entry name" value="FG-GAP"/>
</dbReference>
<dbReference type="InterPro" id="IPR056823">
    <property type="entry name" value="TEN-like_YD-shell"/>
</dbReference>
<dbReference type="Pfam" id="PF05593">
    <property type="entry name" value="RHS_repeat"/>
    <property type="match status" value="1"/>
</dbReference>
<dbReference type="Pfam" id="PF12256">
    <property type="entry name" value="TcdB_toxin_midN"/>
    <property type="match status" value="1"/>
</dbReference>
<evidence type="ECO:0000313" key="11">
    <source>
        <dbReference type="Proteomes" id="UP000275012"/>
    </source>
</evidence>
<dbReference type="PANTHER" id="PTHR32305:SF15">
    <property type="entry name" value="PROTEIN RHSA-RELATED"/>
    <property type="match status" value="1"/>
</dbReference>
<gene>
    <name evidence="10" type="ORF">EBB59_12165</name>
</gene>
<evidence type="ECO:0000313" key="10">
    <source>
        <dbReference type="EMBL" id="RMH88121.1"/>
    </source>
</evidence>
<proteinExistence type="predicted"/>
<evidence type="ECO:0000256" key="6">
    <source>
        <dbReference type="SAM" id="MobiDB-lite"/>
    </source>
</evidence>
<dbReference type="GO" id="GO:0005737">
    <property type="term" value="C:cytoplasm"/>
    <property type="evidence" value="ECO:0007669"/>
    <property type="project" value="InterPro"/>
</dbReference>
<comment type="subcellular location">
    <subcellularLocation>
        <location evidence="1">Secreted</location>
    </subcellularLocation>
</comment>
<keyword evidence="3" id="KW-0732">Signal</keyword>
<evidence type="ECO:0000256" key="5">
    <source>
        <dbReference type="ARBA" id="ARBA00023026"/>
    </source>
</evidence>
<keyword evidence="4" id="KW-0677">Repeat</keyword>
<dbReference type="InterPro" id="IPR022385">
    <property type="entry name" value="Rhs_assc_core"/>
</dbReference>
<dbReference type="GO" id="GO:0005576">
    <property type="term" value="C:extracellular region"/>
    <property type="evidence" value="ECO:0007669"/>
    <property type="project" value="UniProtKB-SubCell"/>
</dbReference>
<dbReference type="InterPro" id="IPR003284">
    <property type="entry name" value="Sal_SpvB"/>
</dbReference>
<dbReference type="NCBIfam" id="TIGR03696">
    <property type="entry name" value="Rhs_assc_core"/>
    <property type="match status" value="1"/>
</dbReference>
<dbReference type="Gene3D" id="2.130.10.130">
    <property type="entry name" value="Integrin alpha, N-terminal"/>
    <property type="match status" value="1"/>
</dbReference>
<accession>A0A3M2HEJ3</accession>
<protein>
    <submittedName>
        <fullName evidence="10">Uncharacterized protein</fullName>
    </submittedName>
</protein>
<dbReference type="RefSeq" id="WP_122102423.1">
    <property type="nucleotide sequence ID" value="NZ_RFLY01000021.1"/>
</dbReference>
<name>A0A3M2HEJ3_9GAMM</name>
<dbReference type="Gene3D" id="2.180.10.10">
    <property type="entry name" value="RHS repeat-associated core"/>
    <property type="match status" value="1"/>
</dbReference>
<dbReference type="InterPro" id="IPR031325">
    <property type="entry name" value="RHS_repeat"/>
</dbReference>
<dbReference type="Pfam" id="PF03534">
    <property type="entry name" value="SpvB"/>
    <property type="match status" value="1"/>
</dbReference>
<dbReference type="Pfam" id="PF25023">
    <property type="entry name" value="TEN_YD-shell"/>
    <property type="match status" value="1"/>
</dbReference>
<evidence type="ECO:0000256" key="3">
    <source>
        <dbReference type="ARBA" id="ARBA00022729"/>
    </source>
</evidence>
<dbReference type="InterPro" id="IPR022045">
    <property type="entry name" value="TcdB_toxin_mid/N"/>
</dbReference>